<dbReference type="InterPro" id="IPR029063">
    <property type="entry name" value="SAM-dependent_MTases_sf"/>
</dbReference>
<sequence>MDQKDKVEEQYKDSEPLRVRANTHRLYSERMINLDAEAQKLMDLDGSEAVLDVGCGPGVFLRYLKGHGHTGRLVGLDQSLGMIAEAQDDSIEGFVGDAQQLPFEEGAFQRVSARHMLYHVPNIPMALEEMKRVLSSKGTVLVTTNSQGSLSGMRELRNQMLSSFGYQEASTADTLPINTFCIENADEILEAAFSSVQKVVYQNALIFRNSDPIAAYVGTMLSMLNIPNDEKLYAEMRMWLKVEAERMLRHHGGVWRDPKYTGFYVCS</sequence>
<feature type="domain" description="Methyltransferase type 11" evidence="1">
    <location>
        <begin position="51"/>
        <end position="141"/>
    </location>
</feature>
<dbReference type="Pfam" id="PF08241">
    <property type="entry name" value="Methyltransf_11"/>
    <property type="match status" value="1"/>
</dbReference>
<dbReference type="SUPFAM" id="SSF53335">
    <property type="entry name" value="S-adenosyl-L-methionine-dependent methyltransferases"/>
    <property type="match status" value="1"/>
</dbReference>
<dbReference type="GO" id="GO:0032259">
    <property type="term" value="P:methylation"/>
    <property type="evidence" value="ECO:0007669"/>
    <property type="project" value="UniProtKB-KW"/>
</dbReference>
<keyword evidence="2" id="KW-0808">Transferase</keyword>
<name>A0A972GJV9_9BACL</name>
<dbReference type="CDD" id="cd02440">
    <property type="entry name" value="AdoMet_MTases"/>
    <property type="match status" value="1"/>
</dbReference>
<organism evidence="2 3">
    <name type="scientific">Paenibacillus foliorum</name>
    <dbReference type="NCBI Taxonomy" id="2654974"/>
    <lineage>
        <taxon>Bacteria</taxon>
        <taxon>Bacillati</taxon>
        <taxon>Bacillota</taxon>
        <taxon>Bacilli</taxon>
        <taxon>Bacillales</taxon>
        <taxon>Paenibacillaceae</taxon>
        <taxon>Paenibacillus</taxon>
    </lineage>
</organism>
<dbReference type="Gene3D" id="3.40.50.150">
    <property type="entry name" value="Vaccinia Virus protein VP39"/>
    <property type="match status" value="1"/>
</dbReference>
<dbReference type="AlphaFoldDB" id="A0A972GJV9"/>
<dbReference type="EMBL" id="WHOD01000009">
    <property type="protein sequence ID" value="NOU92104.1"/>
    <property type="molecule type" value="Genomic_DNA"/>
</dbReference>
<dbReference type="GO" id="GO:0008757">
    <property type="term" value="F:S-adenosylmethionine-dependent methyltransferase activity"/>
    <property type="evidence" value="ECO:0007669"/>
    <property type="project" value="InterPro"/>
</dbReference>
<dbReference type="PANTHER" id="PTHR43591:SF24">
    <property type="entry name" value="2-METHOXY-6-POLYPRENYL-1,4-BENZOQUINOL METHYLASE, MITOCHONDRIAL"/>
    <property type="match status" value="1"/>
</dbReference>
<dbReference type="PANTHER" id="PTHR43591">
    <property type="entry name" value="METHYLTRANSFERASE"/>
    <property type="match status" value="1"/>
</dbReference>
<keyword evidence="2" id="KW-0489">Methyltransferase</keyword>
<gene>
    <name evidence="2" type="ORF">GC093_02490</name>
</gene>
<reference evidence="2" key="1">
    <citation type="submission" date="2019-10" db="EMBL/GenBank/DDBJ databases">
        <title>Description of Paenibacillus glebae sp. nov.</title>
        <authorList>
            <person name="Carlier A."/>
            <person name="Qi S."/>
        </authorList>
    </citation>
    <scope>NUCLEOTIDE SEQUENCE</scope>
    <source>
        <strain evidence="2">LMG 31456</strain>
    </source>
</reference>
<evidence type="ECO:0000259" key="1">
    <source>
        <dbReference type="Pfam" id="PF08241"/>
    </source>
</evidence>
<dbReference type="Proteomes" id="UP000641588">
    <property type="component" value="Unassembled WGS sequence"/>
</dbReference>
<dbReference type="RefSeq" id="WP_171650278.1">
    <property type="nucleotide sequence ID" value="NZ_WHOD01000009.1"/>
</dbReference>
<evidence type="ECO:0000313" key="3">
    <source>
        <dbReference type="Proteomes" id="UP000641588"/>
    </source>
</evidence>
<accession>A0A972GJV9</accession>
<evidence type="ECO:0000313" key="2">
    <source>
        <dbReference type="EMBL" id="NOU92104.1"/>
    </source>
</evidence>
<comment type="caution">
    <text evidence="2">The sequence shown here is derived from an EMBL/GenBank/DDBJ whole genome shotgun (WGS) entry which is preliminary data.</text>
</comment>
<proteinExistence type="predicted"/>
<protein>
    <submittedName>
        <fullName evidence="2">Methyltransferase domain-containing protein</fullName>
    </submittedName>
</protein>
<keyword evidence="3" id="KW-1185">Reference proteome</keyword>
<dbReference type="InterPro" id="IPR013216">
    <property type="entry name" value="Methyltransf_11"/>
</dbReference>